<dbReference type="PANTHER" id="PTHR47245">
    <property type="entry name" value="PEPTIDYLPROLYL ISOMERASE"/>
    <property type="match status" value="1"/>
</dbReference>
<dbReference type="EMBL" id="BAABEX010000004">
    <property type="protein sequence ID" value="GAA4418997.1"/>
    <property type="molecule type" value="Genomic_DNA"/>
</dbReference>
<dbReference type="PROSITE" id="PS01096">
    <property type="entry name" value="PPIC_PPIASE_1"/>
    <property type="match status" value="1"/>
</dbReference>
<evidence type="ECO:0000313" key="9">
    <source>
        <dbReference type="EMBL" id="GAA4418997.1"/>
    </source>
</evidence>
<keyword evidence="4" id="KW-0732">Signal</keyword>
<dbReference type="EC" id="5.2.1.8" evidence="3"/>
<dbReference type="Pfam" id="PF13616">
    <property type="entry name" value="Rotamase_3"/>
    <property type="match status" value="1"/>
</dbReference>
<dbReference type="SUPFAM" id="SSF109998">
    <property type="entry name" value="Triger factor/SurA peptide-binding domain-like"/>
    <property type="match status" value="1"/>
</dbReference>
<keyword evidence="6 7" id="KW-0413">Isomerase</keyword>
<evidence type="ECO:0000256" key="4">
    <source>
        <dbReference type="ARBA" id="ARBA00022729"/>
    </source>
</evidence>
<dbReference type="GO" id="GO:0016853">
    <property type="term" value="F:isomerase activity"/>
    <property type="evidence" value="ECO:0007669"/>
    <property type="project" value="UniProtKB-KW"/>
</dbReference>
<evidence type="ECO:0000259" key="8">
    <source>
        <dbReference type="PROSITE" id="PS50198"/>
    </source>
</evidence>
<dbReference type="Gene3D" id="3.10.50.40">
    <property type="match status" value="1"/>
</dbReference>
<evidence type="ECO:0000256" key="7">
    <source>
        <dbReference type="PROSITE-ProRule" id="PRU00278"/>
    </source>
</evidence>
<dbReference type="InterPro" id="IPR046357">
    <property type="entry name" value="PPIase_dom_sf"/>
</dbReference>
<comment type="caution">
    <text evidence="9">The sequence shown here is derived from an EMBL/GenBank/DDBJ whole genome shotgun (WGS) entry which is preliminary data.</text>
</comment>
<evidence type="ECO:0000256" key="6">
    <source>
        <dbReference type="ARBA" id="ARBA00023235"/>
    </source>
</evidence>
<proteinExistence type="inferred from homology"/>
<name>A0ABP8KY06_9BURK</name>
<comment type="similarity">
    <text evidence="2">Belongs to the PpiC/parvulin rotamase family.</text>
</comment>
<dbReference type="InterPro" id="IPR027304">
    <property type="entry name" value="Trigger_fact/SurA_dom_sf"/>
</dbReference>
<dbReference type="InterPro" id="IPR050245">
    <property type="entry name" value="PrsA_foldase"/>
</dbReference>
<dbReference type="InterPro" id="IPR023058">
    <property type="entry name" value="PPIase_PpiC_CS"/>
</dbReference>
<organism evidence="9 10">
    <name type="scientific">Acidovorax lacteus</name>
    <dbReference type="NCBI Taxonomy" id="1924988"/>
    <lineage>
        <taxon>Bacteria</taxon>
        <taxon>Pseudomonadati</taxon>
        <taxon>Pseudomonadota</taxon>
        <taxon>Betaproteobacteria</taxon>
        <taxon>Burkholderiales</taxon>
        <taxon>Comamonadaceae</taxon>
        <taxon>Acidovorax</taxon>
    </lineage>
</organism>
<keyword evidence="10" id="KW-1185">Reference proteome</keyword>
<keyword evidence="5 7" id="KW-0697">Rotamase</keyword>
<evidence type="ECO:0000256" key="5">
    <source>
        <dbReference type="ARBA" id="ARBA00023110"/>
    </source>
</evidence>
<comment type="catalytic activity">
    <reaction evidence="1">
        <text>[protein]-peptidylproline (omega=180) = [protein]-peptidylproline (omega=0)</text>
        <dbReference type="Rhea" id="RHEA:16237"/>
        <dbReference type="Rhea" id="RHEA-COMP:10747"/>
        <dbReference type="Rhea" id="RHEA-COMP:10748"/>
        <dbReference type="ChEBI" id="CHEBI:83833"/>
        <dbReference type="ChEBI" id="CHEBI:83834"/>
        <dbReference type="EC" id="5.2.1.8"/>
    </reaction>
</comment>
<dbReference type="Proteomes" id="UP001501788">
    <property type="component" value="Unassembled WGS sequence"/>
</dbReference>
<dbReference type="PROSITE" id="PS50198">
    <property type="entry name" value="PPIC_PPIASE_2"/>
    <property type="match status" value="1"/>
</dbReference>
<protein>
    <recommendedName>
        <fullName evidence="3">peptidylprolyl isomerase</fullName>
        <ecNumber evidence="3">5.2.1.8</ecNumber>
    </recommendedName>
</protein>
<dbReference type="SUPFAM" id="SSF54534">
    <property type="entry name" value="FKBP-like"/>
    <property type="match status" value="1"/>
</dbReference>
<gene>
    <name evidence="9" type="ORF">GCM10023090_04620</name>
</gene>
<evidence type="ECO:0000256" key="3">
    <source>
        <dbReference type="ARBA" id="ARBA00013194"/>
    </source>
</evidence>
<accession>A0ABP8KY06</accession>
<evidence type="ECO:0000256" key="2">
    <source>
        <dbReference type="ARBA" id="ARBA00007656"/>
    </source>
</evidence>
<dbReference type="PANTHER" id="PTHR47245:SF1">
    <property type="entry name" value="FOLDASE PROTEIN PRSA"/>
    <property type="match status" value="1"/>
</dbReference>
<sequence>MVSQVYAQGANVIIETGTAKITSHDLEAEMAKAPPELRASLLQRPDALAQLASNLLMRRVLAQEAEKAGLHTRGANQAALQIARDRVLSDLQLLQLDERNRPNSMVLDQRARDVYRAEGEKRFAIPDEVRASHILIAKGDGAEQKAKALLQDLKNGKDFEALAKEHSADPGSAAKGGDLGSFSRGRMVKPFEDAAFALQPGQLSEVVESQFGYHIIKVTERKPGGVKPYEEVRDTLYEEVTQRILQEGRVKAGQQIMTKAKPNPEALDAFIASQKKN</sequence>
<evidence type="ECO:0000313" key="10">
    <source>
        <dbReference type="Proteomes" id="UP001501788"/>
    </source>
</evidence>
<feature type="domain" description="PpiC" evidence="8">
    <location>
        <begin position="126"/>
        <end position="220"/>
    </location>
</feature>
<dbReference type="InterPro" id="IPR000297">
    <property type="entry name" value="PPIase_PpiC"/>
</dbReference>
<evidence type="ECO:0000256" key="1">
    <source>
        <dbReference type="ARBA" id="ARBA00000971"/>
    </source>
</evidence>
<reference evidence="10" key="1">
    <citation type="journal article" date="2019" name="Int. J. Syst. Evol. Microbiol.">
        <title>The Global Catalogue of Microorganisms (GCM) 10K type strain sequencing project: providing services to taxonomists for standard genome sequencing and annotation.</title>
        <authorList>
            <consortium name="The Broad Institute Genomics Platform"/>
            <consortium name="The Broad Institute Genome Sequencing Center for Infectious Disease"/>
            <person name="Wu L."/>
            <person name="Ma J."/>
        </authorList>
    </citation>
    <scope>NUCLEOTIDE SEQUENCE [LARGE SCALE GENOMIC DNA]</scope>
    <source>
        <strain evidence="10">JCM 31890</strain>
    </source>
</reference>